<evidence type="ECO:0000313" key="2">
    <source>
        <dbReference type="EMBL" id="KAH9375768.1"/>
    </source>
</evidence>
<feature type="compositionally biased region" description="Polar residues" evidence="1">
    <location>
        <begin position="140"/>
        <end position="154"/>
    </location>
</feature>
<name>A0A9J6GMH2_HAELO</name>
<dbReference type="Proteomes" id="UP000821853">
    <property type="component" value="Chromosome 5"/>
</dbReference>
<feature type="region of interest" description="Disordered" evidence="1">
    <location>
        <begin position="134"/>
        <end position="156"/>
    </location>
</feature>
<evidence type="ECO:0000256" key="1">
    <source>
        <dbReference type="SAM" id="MobiDB-lite"/>
    </source>
</evidence>
<dbReference type="EMBL" id="JABSTR010000007">
    <property type="protein sequence ID" value="KAH9375768.1"/>
    <property type="molecule type" value="Genomic_DNA"/>
</dbReference>
<reference evidence="2 3" key="1">
    <citation type="journal article" date="2020" name="Cell">
        <title>Large-Scale Comparative Analyses of Tick Genomes Elucidate Their Genetic Diversity and Vector Capacities.</title>
        <authorList>
            <consortium name="Tick Genome and Microbiome Consortium (TIGMIC)"/>
            <person name="Jia N."/>
            <person name="Wang J."/>
            <person name="Shi W."/>
            <person name="Du L."/>
            <person name="Sun Y."/>
            <person name="Zhan W."/>
            <person name="Jiang J.F."/>
            <person name="Wang Q."/>
            <person name="Zhang B."/>
            <person name="Ji P."/>
            <person name="Bell-Sakyi L."/>
            <person name="Cui X.M."/>
            <person name="Yuan T.T."/>
            <person name="Jiang B.G."/>
            <person name="Yang W.F."/>
            <person name="Lam T.T."/>
            <person name="Chang Q.C."/>
            <person name="Ding S.J."/>
            <person name="Wang X.J."/>
            <person name="Zhu J.G."/>
            <person name="Ruan X.D."/>
            <person name="Zhao L."/>
            <person name="Wei J.T."/>
            <person name="Ye R.Z."/>
            <person name="Que T.C."/>
            <person name="Du C.H."/>
            <person name="Zhou Y.H."/>
            <person name="Cheng J.X."/>
            <person name="Dai P.F."/>
            <person name="Guo W.B."/>
            <person name="Han X.H."/>
            <person name="Huang E.J."/>
            <person name="Li L.F."/>
            <person name="Wei W."/>
            <person name="Gao Y.C."/>
            <person name="Liu J.Z."/>
            <person name="Shao H.Z."/>
            <person name="Wang X."/>
            <person name="Wang C.C."/>
            <person name="Yang T.C."/>
            <person name="Huo Q.B."/>
            <person name="Li W."/>
            <person name="Chen H.Y."/>
            <person name="Chen S.E."/>
            <person name="Zhou L.G."/>
            <person name="Ni X.B."/>
            <person name="Tian J.H."/>
            <person name="Sheng Y."/>
            <person name="Liu T."/>
            <person name="Pan Y.S."/>
            <person name="Xia L.Y."/>
            <person name="Li J."/>
            <person name="Zhao F."/>
            <person name="Cao W.C."/>
        </authorList>
    </citation>
    <scope>NUCLEOTIDE SEQUENCE [LARGE SCALE GENOMIC DNA]</scope>
    <source>
        <strain evidence="2">HaeL-2018</strain>
    </source>
</reference>
<protein>
    <recommendedName>
        <fullName evidence="4">HAT C-terminal dimerisation domain-containing protein</fullName>
    </recommendedName>
</protein>
<evidence type="ECO:0008006" key="4">
    <source>
        <dbReference type="Google" id="ProtNLM"/>
    </source>
</evidence>
<gene>
    <name evidence="2" type="ORF">HPB48_023017</name>
</gene>
<proteinExistence type="predicted"/>
<keyword evidence="3" id="KW-1185">Reference proteome</keyword>
<organism evidence="2 3">
    <name type="scientific">Haemaphysalis longicornis</name>
    <name type="common">Bush tick</name>
    <dbReference type="NCBI Taxonomy" id="44386"/>
    <lineage>
        <taxon>Eukaryota</taxon>
        <taxon>Metazoa</taxon>
        <taxon>Ecdysozoa</taxon>
        <taxon>Arthropoda</taxon>
        <taxon>Chelicerata</taxon>
        <taxon>Arachnida</taxon>
        <taxon>Acari</taxon>
        <taxon>Parasitiformes</taxon>
        <taxon>Ixodida</taxon>
        <taxon>Ixodoidea</taxon>
        <taxon>Ixodidae</taxon>
        <taxon>Haemaphysalinae</taxon>
        <taxon>Haemaphysalis</taxon>
    </lineage>
</organism>
<accession>A0A9J6GMH2</accession>
<sequence>MSALMDELALVSTEKLQYDPGECIDVAWQPIFVLRGKNSGPPRYLLLGKLVKSLLCLSHGNADVERGFSKNRRLLLERSNLSIESINGLRAIQSFSKRYNRDVATIPIKADMMKAVKQSHKRYIERIAREDEHAAKRSKLGSNCSSTKPQQKQDPNTEIHLAKKMLTNAEALIAKGMKSQAFADIASGQALLKKGKQGLQMLSTSLKLQKKYTWQGVVVFSAKYRES</sequence>
<evidence type="ECO:0000313" key="3">
    <source>
        <dbReference type="Proteomes" id="UP000821853"/>
    </source>
</evidence>
<dbReference type="VEuPathDB" id="VectorBase:HLOH_043145"/>
<dbReference type="AlphaFoldDB" id="A0A9J6GMH2"/>
<comment type="caution">
    <text evidence="2">The sequence shown here is derived from an EMBL/GenBank/DDBJ whole genome shotgun (WGS) entry which is preliminary data.</text>
</comment>